<reference evidence="6" key="1">
    <citation type="submission" date="2020-05" db="EMBL/GenBank/DDBJ databases">
        <authorList>
            <person name="Chiriac C."/>
            <person name="Salcher M."/>
            <person name="Ghai R."/>
            <person name="Kavagutti S V."/>
        </authorList>
    </citation>
    <scope>NUCLEOTIDE SEQUENCE</scope>
</reference>
<dbReference type="InterPro" id="IPR030048">
    <property type="entry name" value="SurE"/>
</dbReference>
<dbReference type="PANTHER" id="PTHR30457:SF0">
    <property type="entry name" value="PHOSPHATASE, PUTATIVE (AFU_ORTHOLOGUE AFUA_4G01070)-RELATED"/>
    <property type="match status" value="1"/>
</dbReference>
<dbReference type="SUPFAM" id="SSF64167">
    <property type="entry name" value="SurE-like"/>
    <property type="match status" value="1"/>
</dbReference>
<dbReference type="GO" id="GO:0008252">
    <property type="term" value="F:nucleotidase activity"/>
    <property type="evidence" value="ECO:0007669"/>
    <property type="project" value="InterPro"/>
</dbReference>
<organism evidence="6">
    <name type="scientific">freshwater metagenome</name>
    <dbReference type="NCBI Taxonomy" id="449393"/>
    <lineage>
        <taxon>unclassified sequences</taxon>
        <taxon>metagenomes</taxon>
        <taxon>ecological metagenomes</taxon>
    </lineage>
</organism>
<dbReference type="PANTHER" id="PTHR30457">
    <property type="entry name" value="5'-NUCLEOTIDASE SURE"/>
    <property type="match status" value="1"/>
</dbReference>
<feature type="domain" description="Survival protein SurE-like phosphatase/nucleotidase" evidence="4">
    <location>
        <begin position="3"/>
        <end position="194"/>
    </location>
</feature>
<dbReference type="EMBL" id="CAFABE010000013">
    <property type="protein sequence ID" value="CAB4821811.1"/>
    <property type="molecule type" value="Genomic_DNA"/>
</dbReference>
<evidence type="ECO:0000256" key="1">
    <source>
        <dbReference type="ARBA" id="ARBA00011062"/>
    </source>
</evidence>
<keyword evidence="2" id="KW-0479">Metal-binding</keyword>
<evidence type="ECO:0000256" key="2">
    <source>
        <dbReference type="ARBA" id="ARBA00022723"/>
    </source>
</evidence>
<evidence type="ECO:0000256" key="3">
    <source>
        <dbReference type="ARBA" id="ARBA00022801"/>
    </source>
</evidence>
<keyword evidence="3" id="KW-0378">Hydrolase</keyword>
<dbReference type="InterPro" id="IPR036523">
    <property type="entry name" value="SurE-like_sf"/>
</dbReference>
<dbReference type="GO" id="GO:0046872">
    <property type="term" value="F:metal ion binding"/>
    <property type="evidence" value="ECO:0007669"/>
    <property type="project" value="UniProtKB-KW"/>
</dbReference>
<accession>A0A6J7CZG0</accession>
<protein>
    <submittedName>
        <fullName evidence="6">Unannotated protein</fullName>
    </submittedName>
</protein>
<dbReference type="EMBL" id="CAFBPM010000049">
    <property type="protein sequence ID" value="CAB5033869.1"/>
    <property type="molecule type" value="Genomic_DNA"/>
</dbReference>
<evidence type="ECO:0000259" key="4">
    <source>
        <dbReference type="Pfam" id="PF01975"/>
    </source>
</evidence>
<comment type="similarity">
    <text evidence="1">Belongs to the SurE nucleotidase family.</text>
</comment>
<evidence type="ECO:0000313" key="5">
    <source>
        <dbReference type="EMBL" id="CAB4821811.1"/>
    </source>
</evidence>
<name>A0A6J7CZG0_9ZZZZ</name>
<dbReference type="InterPro" id="IPR002828">
    <property type="entry name" value="SurE-like_Pase/nucleotidase"/>
</dbReference>
<proteinExistence type="inferred from homology"/>
<dbReference type="AlphaFoldDB" id="A0A6J7CZG0"/>
<dbReference type="EMBL" id="CAFBLT010000001">
    <property type="protein sequence ID" value="CAB4862188.1"/>
    <property type="molecule type" value="Genomic_DNA"/>
</dbReference>
<dbReference type="Pfam" id="PF01975">
    <property type="entry name" value="SurE"/>
    <property type="match status" value="1"/>
</dbReference>
<gene>
    <name evidence="5" type="ORF">UFOPK3164_00469</name>
    <name evidence="6" type="ORF">UFOPK3427_00256</name>
    <name evidence="7" type="ORF">UFOPK4112_01966</name>
</gene>
<evidence type="ECO:0000313" key="6">
    <source>
        <dbReference type="EMBL" id="CAB4862188.1"/>
    </source>
</evidence>
<evidence type="ECO:0000313" key="7">
    <source>
        <dbReference type="EMBL" id="CAB5033869.1"/>
    </source>
</evidence>
<dbReference type="Gene3D" id="3.40.1210.10">
    <property type="entry name" value="Survival protein SurE-like phosphatase/nucleotidase"/>
    <property type="match status" value="1"/>
</dbReference>
<sequence>MRILVTNDDGFEARGICVLVKALADWADQAPTGETRELIVVAPNKNHSGAATAVGEVFNRDGIEYHRVALTGVEHVEAYALDAPPALCAIVGCRGAFGPRPDLIVSGINAGINVGNSVLHSGTIGAVLTGSQIGVSGLAVSMQAIKHAPYETAAHLAIGVLEDLSNAPVGTVFSLNVPALAFEELKGIRHGRVATAGIIKEAMHNPDGSDRVLKVGEKGKLELRLGAAVPALGDVSTESSDTDDGALVANGYATLTALRTVHDDTEPASEAMVRAAISATEQHITGIS</sequence>